<dbReference type="AlphaFoldDB" id="A0AAF1B3A3"/>
<dbReference type="PANTHER" id="PTHR36795:SF2">
    <property type="entry name" value="OS01G0938400 PROTEIN"/>
    <property type="match status" value="1"/>
</dbReference>
<name>A0AAF1B3A3_DAUCS</name>
<sequence length="124" mass="14376">MASNTRISYQRLRNEGGLDEYGGAGIGRASSWTRRSRRVHLRRKLKIRIPGFKRFMRRKAKRVVSSWAKIVKRFREGQSHFGDLFAGNYLFMQVTPTSLKCLQNSSKPQLCSDFGARYYLPKVS</sequence>
<dbReference type="Proteomes" id="UP000077755">
    <property type="component" value="Chromosome 6"/>
</dbReference>
<dbReference type="EMBL" id="CP093348">
    <property type="protein sequence ID" value="WOH05059.1"/>
    <property type="molecule type" value="Genomic_DNA"/>
</dbReference>
<gene>
    <name evidence="1" type="ORF">DCAR_0624471</name>
</gene>
<evidence type="ECO:0000313" key="1">
    <source>
        <dbReference type="EMBL" id="WOH05059.1"/>
    </source>
</evidence>
<organism evidence="1 2">
    <name type="scientific">Daucus carota subsp. sativus</name>
    <name type="common">Carrot</name>
    <dbReference type="NCBI Taxonomy" id="79200"/>
    <lineage>
        <taxon>Eukaryota</taxon>
        <taxon>Viridiplantae</taxon>
        <taxon>Streptophyta</taxon>
        <taxon>Embryophyta</taxon>
        <taxon>Tracheophyta</taxon>
        <taxon>Spermatophyta</taxon>
        <taxon>Magnoliopsida</taxon>
        <taxon>eudicotyledons</taxon>
        <taxon>Gunneridae</taxon>
        <taxon>Pentapetalae</taxon>
        <taxon>asterids</taxon>
        <taxon>campanulids</taxon>
        <taxon>Apiales</taxon>
        <taxon>Apiaceae</taxon>
        <taxon>Apioideae</taxon>
        <taxon>Scandiceae</taxon>
        <taxon>Daucinae</taxon>
        <taxon>Daucus</taxon>
        <taxon>Daucus sect. Daucus</taxon>
    </lineage>
</organism>
<proteinExistence type="predicted"/>
<keyword evidence="2" id="KW-1185">Reference proteome</keyword>
<accession>A0AAF1B3A3</accession>
<protein>
    <submittedName>
        <fullName evidence="1">Uncharacterized protein</fullName>
    </submittedName>
</protein>
<reference evidence="1" key="2">
    <citation type="submission" date="2022-03" db="EMBL/GenBank/DDBJ databases">
        <title>Draft title - Genomic analysis of global carrot germplasm unveils the trajectory of domestication and the origin of high carotenoid orange carrot.</title>
        <authorList>
            <person name="Iorizzo M."/>
            <person name="Ellison S."/>
            <person name="Senalik D."/>
            <person name="Macko-Podgorni A."/>
            <person name="Grzebelus D."/>
            <person name="Bostan H."/>
            <person name="Rolling W."/>
            <person name="Curaba J."/>
            <person name="Simon P."/>
        </authorList>
    </citation>
    <scope>NUCLEOTIDE SEQUENCE</scope>
    <source>
        <tissue evidence="1">Leaf</tissue>
    </source>
</reference>
<evidence type="ECO:0000313" key="2">
    <source>
        <dbReference type="Proteomes" id="UP000077755"/>
    </source>
</evidence>
<reference evidence="1" key="1">
    <citation type="journal article" date="2016" name="Nat. Genet.">
        <title>A high-quality carrot genome assembly provides new insights into carotenoid accumulation and asterid genome evolution.</title>
        <authorList>
            <person name="Iorizzo M."/>
            <person name="Ellison S."/>
            <person name="Senalik D."/>
            <person name="Zeng P."/>
            <person name="Satapoomin P."/>
            <person name="Huang J."/>
            <person name="Bowman M."/>
            <person name="Iovene M."/>
            <person name="Sanseverino W."/>
            <person name="Cavagnaro P."/>
            <person name="Yildiz M."/>
            <person name="Macko-Podgorni A."/>
            <person name="Moranska E."/>
            <person name="Grzebelus E."/>
            <person name="Grzebelus D."/>
            <person name="Ashrafi H."/>
            <person name="Zheng Z."/>
            <person name="Cheng S."/>
            <person name="Spooner D."/>
            <person name="Van Deynze A."/>
            <person name="Simon P."/>
        </authorList>
    </citation>
    <scope>NUCLEOTIDE SEQUENCE</scope>
    <source>
        <tissue evidence="1">Leaf</tissue>
    </source>
</reference>
<dbReference type="PANTHER" id="PTHR36795">
    <property type="entry name" value="OS01G0938400 PROTEIN"/>
    <property type="match status" value="1"/>
</dbReference>